<dbReference type="SMART" id="SM00181">
    <property type="entry name" value="EGF"/>
    <property type="match status" value="1"/>
</dbReference>
<dbReference type="InterPro" id="IPR002181">
    <property type="entry name" value="Fibrinogen_a/b/g_C_dom"/>
</dbReference>
<dbReference type="PANTHER" id="PTHR19143">
    <property type="entry name" value="FIBRINOGEN/TENASCIN/ANGIOPOEITIN"/>
    <property type="match status" value="1"/>
</dbReference>
<comment type="caution">
    <text evidence="4">The sequence shown here is derived from an EMBL/GenBank/DDBJ whole genome shotgun (WGS) entry which is preliminary data.</text>
</comment>
<evidence type="ECO:0000313" key="4">
    <source>
        <dbReference type="EMBL" id="CAH1793896.1"/>
    </source>
</evidence>
<dbReference type="AlphaFoldDB" id="A0A8J1UKU3"/>
<name>A0A8J1UKU3_OWEFU</name>
<dbReference type="InterPro" id="IPR050373">
    <property type="entry name" value="Fibrinogen_C-term_domain"/>
</dbReference>
<dbReference type="Gene3D" id="3.90.215.10">
    <property type="entry name" value="Gamma Fibrinogen, chain A, domain 1"/>
    <property type="match status" value="1"/>
</dbReference>
<gene>
    <name evidence="4" type="ORF">OFUS_LOCUS18686</name>
</gene>
<comment type="caution">
    <text evidence="3">Lacks conserved residue(s) required for the propagation of feature annotation.</text>
</comment>
<sequence length="375" mass="41729">MEMVLIMHWYLIQVLVLVEPTWTLMTSTSGTLLQKGVTGRSLNGYTLETVTVENLVKCSLLCVANEDCFSFNFEHGTTGMAQCDLVYCNAETNNSALVSQSALTYYGQISEAHVPLCDACVHSPCQNGGTCMVTGPFPANFTCECLPEFSGNECENAVLDEDCGVDPTYTGVKQLMAADRRIFSAYCEQGWSYVLKRVDGSEDFYRTWVEYQQGFGGRNNEHFIGLDNLASMLRGRSYKVRFDLTPWPTNVSTPLTGFAEYSTFDMADESDKYRINITGYSGTAGNAMLVQNGQQFSTYDRDNDVSISNCAVRFKGAGWYNNCHRCNLFGLYANGTLCPKMGQCVSWFTWPAQLAPPNSNNYASFKEASMKIYPI</sequence>
<dbReference type="Proteomes" id="UP000749559">
    <property type="component" value="Unassembled WGS sequence"/>
</dbReference>
<dbReference type="EMBL" id="CAIIXF020000009">
    <property type="protein sequence ID" value="CAH1793896.1"/>
    <property type="molecule type" value="Genomic_DNA"/>
</dbReference>
<evidence type="ECO:0000313" key="5">
    <source>
        <dbReference type="Proteomes" id="UP000749559"/>
    </source>
</evidence>
<keyword evidence="2 3" id="KW-1015">Disulfide bond</keyword>
<dbReference type="InterPro" id="IPR036056">
    <property type="entry name" value="Fibrinogen-like_C"/>
</dbReference>
<accession>A0A8J1UKU3</accession>
<dbReference type="CDD" id="cd00054">
    <property type="entry name" value="EGF_CA"/>
    <property type="match status" value="1"/>
</dbReference>
<evidence type="ECO:0000256" key="1">
    <source>
        <dbReference type="ARBA" id="ARBA00022536"/>
    </source>
</evidence>
<dbReference type="OrthoDB" id="7735550at2759"/>
<dbReference type="InterPro" id="IPR003609">
    <property type="entry name" value="Pan_app"/>
</dbReference>
<dbReference type="FunFam" id="2.10.25.10:FF:000118">
    <property type="entry name" value="protein delta homolog 2"/>
    <property type="match status" value="1"/>
</dbReference>
<dbReference type="CDD" id="cd00087">
    <property type="entry name" value="FReD"/>
    <property type="match status" value="1"/>
</dbReference>
<dbReference type="Gene3D" id="2.10.25.10">
    <property type="entry name" value="Laminin"/>
    <property type="match status" value="1"/>
</dbReference>
<dbReference type="PROSITE" id="PS50026">
    <property type="entry name" value="EGF_3"/>
    <property type="match status" value="1"/>
</dbReference>
<dbReference type="InterPro" id="IPR014716">
    <property type="entry name" value="Fibrinogen_a/b/g_C_1"/>
</dbReference>
<dbReference type="InterPro" id="IPR000742">
    <property type="entry name" value="EGF"/>
</dbReference>
<dbReference type="SUPFAM" id="SSF57196">
    <property type="entry name" value="EGF/Laminin"/>
    <property type="match status" value="1"/>
</dbReference>
<dbReference type="Pfam" id="PF00147">
    <property type="entry name" value="Fibrinogen_C"/>
    <property type="match status" value="1"/>
</dbReference>
<dbReference type="SMART" id="SM00186">
    <property type="entry name" value="FBG"/>
    <property type="match status" value="1"/>
</dbReference>
<dbReference type="Pfam" id="PF00024">
    <property type="entry name" value="PAN_1"/>
    <property type="match status" value="1"/>
</dbReference>
<reference evidence="4" key="1">
    <citation type="submission" date="2022-03" db="EMBL/GenBank/DDBJ databases">
        <authorList>
            <person name="Martin C."/>
        </authorList>
    </citation>
    <scope>NUCLEOTIDE SEQUENCE</scope>
</reference>
<dbReference type="SUPFAM" id="SSF56496">
    <property type="entry name" value="Fibrinogen C-terminal domain-like"/>
    <property type="match status" value="1"/>
</dbReference>
<proteinExistence type="predicted"/>
<keyword evidence="1 3" id="KW-0245">EGF-like domain</keyword>
<evidence type="ECO:0000256" key="3">
    <source>
        <dbReference type="PROSITE-ProRule" id="PRU00076"/>
    </source>
</evidence>
<keyword evidence="5" id="KW-1185">Reference proteome</keyword>
<dbReference type="PROSITE" id="PS51406">
    <property type="entry name" value="FIBRINOGEN_C_2"/>
    <property type="match status" value="1"/>
</dbReference>
<dbReference type="GO" id="GO:0005615">
    <property type="term" value="C:extracellular space"/>
    <property type="evidence" value="ECO:0007669"/>
    <property type="project" value="TreeGrafter"/>
</dbReference>
<protein>
    <submittedName>
        <fullName evidence="4">Uncharacterized protein</fullName>
    </submittedName>
</protein>
<feature type="disulfide bond" evidence="3">
    <location>
        <begin position="145"/>
        <end position="154"/>
    </location>
</feature>
<dbReference type="PROSITE" id="PS00022">
    <property type="entry name" value="EGF_1"/>
    <property type="match status" value="1"/>
</dbReference>
<organism evidence="4 5">
    <name type="scientific">Owenia fusiformis</name>
    <name type="common">Polychaete worm</name>
    <dbReference type="NCBI Taxonomy" id="6347"/>
    <lineage>
        <taxon>Eukaryota</taxon>
        <taxon>Metazoa</taxon>
        <taxon>Spiralia</taxon>
        <taxon>Lophotrochozoa</taxon>
        <taxon>Annelida</taxon>
        <taxon>Polychaeta</taxon>
        <taxon>Sedentaria</taxon>
        <taxon>Canalipalpata</taxon>
        <taxon>Sabellida</taxon>
        <taxon>Oweniida</taxon>
        <taxon>Oweniidae</taxon>
        <taxon>Owenia</taxon>
    </lineage>
</organism>
<dbReference type="PROSITE" id="PS50948">
    <property type="entry name" value="PAN"/>
    <property type="match status" value="1"/>
</dbReference>
<evidence type="ECO:0000256" key="2">
    <source>
        <dbReference type="ARBA" id="ARBA00023157"/>
    </source>
</evidence>